<gene>
    <name evidence="3" type="ORF">ACFOD9_00620</name>
</gene>
<sequence length="268" mass="29501">MTEAREPFFRREGDWLVPTSQAKGPWKAGTLHGRVIIGVLAAEIERLHGDPDFLPARLTVDMHRAPAMAPLQVVTRVVRDGARIRVVDAELISEGKNCGRATCQFLRRSANPETERWHGPVWNAALPKVLPPCGAGPETMHGLWEMRWAEGRMAEAGQRRAWMRELRETIGGEPLSPFMRVAAGVDYVSPMANYGPGPGFGFINSDVTMYLHRLPVGEWIGYETLAHEATDGVGIGHCNLYDRDGRIGWASTCALAQSIRANGNPRAG</sequence>
<dbReference type="Pfam" id="PF20789">
    <property type="entry name" value="4HBT_3C"/>
    <property type="match status" value="1"/>
</dbReference>
<dbReference type="InterPro" id="IPR029069">
    <property type="entry name" value="HotDog_dom_sf"/>
</dbReference>
<evidence type="ECO:0000313" key="4">
    <source>
        <dbReference type="Proteomes" id="UP001595604"/>
    </source>
</evidence>
<dbReference type="Pfam" id="PF13622">
    <property type="entry name" value="4HBT_3"/>
    <property type="match status" value="1"/>
</dbReference>
<dbReference type="RefSeq" id="WP_379508142.1">
    <property type="nucleotide sequence ID" value="NZ_JBHRTQ010000001.1"/>
</dbReference>
<comment type="caution">
    <text evidence="3">The sequence shown here is derived from an EMBL/GenBank/DDBJ whole genome shotgun (WGS) entry which is preliminary data.</text>
</comment>
<dbReference type="Gene3D" id="2.40.160.210">
    <property type="entry name" value="Acyl-CoA thioesterase, double hotdog domain"/>
    <property type="match status" value="1"/>
</dbReference>
<keyword evidence="4" id="KW-1185">Reference proteome</keyword>
<accession>A0ABV7IJK0</accession>
<protein>
    <submittedName>
        <fullName evidence="3">Thioesterase family protein</fullName>
    </submittedName>
</protein>
<name>A0ABV7IJK0_9SPHN</name>
<dbReference type="EMBL" id="JBHRTQ010000001">
    <property type="protein sequence ID" value="MFC3172745.1"/>
    <property type="molecule type" value="Genomic_DNA"/>
</dbReference>
<evidence type="ECO:0000259" key="2">
    <source>
        <dbReference type="Pfam" id="PF20789"/>
    </source>
</evidence>
<organism evidence="3 4">
    <name type="scientific">Novosphingobium bradum</name>
    <dbReference type="NCBI Taxonomy" id="1737444"/>
    <lineage>
        <taxon>Bacteria</taxon>
        <taxon>Pseudomonadati</taxon>
        <taxon>Pseudomonadota</taxon>
        <taxon>Alphaproteobacteria</taxon>
        <taxon>Sphingomonadales</taxon>
        <taxon>Sphingomonadaceae</taxon>
        <taxon>Novosphingobium</taxon>
    </lineage>
</organism>
<dbReference type="Proteomes" id="UP001595604">
    <property type="component" value="Unassembled WGS sequence"/>
</dbReference>
<dbReference type="InterPro" id="IPR049449">
    <property type="entry name" value="TesB_ACOT8-like_N"/>
</dbReference>
<evidence type="ECO:0000259" key="1">
    <source>
        <dbReference type="Pfam" id="PF13622"/>
    </source>
</evidence>
<feature type="domain" description="Acyl-CoA thioesterase-like C-terminal" evidence="2">
    <location>
        <begin position="140"/>
        <end position="246"/>
    </location>
</feature>
<feature type="domain" description="Acyl-CoA thioesterase-like N-terminal HotDog" evidence="1">
    <location>
        <begin position="24"/>
        <end position="105"/>
    </location>
</feature>
<dbReference type="SUPFAM" id="SSF54637">
    <property type="entry name" value="Thioesterase/thiol ester dehydrase-isomerase"/>
    <property type="match status" value="2"/>
</dbReference>
<reference evidence="4" key="1">
    <citation type="journal article" date="2019" name="Int. J. Syst. Evol. Microbiol.">
        <title>The Global Catalogue of Microorganisms (GCM) 10K type strain sequencing project: providing services to taxonomists for standard genome sequencing and annotation.</title>
        <authorList>
            <consortium name="The Broad Institute Genomics Platform"/>
            <consortium name="The Broad Institute Genome Sequencing Center for Infectious Disease"/>
            <person name="Wu L."/>
            <person name="Ma J."/>
        </authorList>
    </citation>
    <scope>NUCLEOTIDE SEQUENCE [LARGE SCALE GENOMIC DNA]</scope>
    <source>
        <strain evidence="4">KCTC 42984</strain>
    </source>
</reference>
<dbReference type="InterPro" id="IPR042171">
    <property type="entry name" value="Acyl-CoA_hotdog"/>
</dbReference>
<evidence type="ECO:0000313" key="3">
    <source>
        <dbReference type="EMBL" id="MFC3172745.1"/>
    </source>
</evidence>
<dbReference type="InterPro" id="IPR049450">
    <property type="entry name" value="ACOT8-like_C"/>
</dbReference>
<proteinExistence type="predicted"/>